<organism evidence="2">
    <name type="scientific">Siphoviridae sp. ct87j35</name>
    <dbReference type="NCBI Taxonomy" id="2825356"/>
    <lineage>
        <taxon>Viruses</taxon>
        <taxon>Duplodnaviria</taxon>
        <taxon>Heunggongvirae</taxon>
        <taxon>Uroviricota</taxon>
        <taxon>Caudoviricetes</taxon>
    </lineage>
</organism>
<reference evidence="2" key="1">
    <citation type="journal article" date="2021" name="Proc. Natl. Acad. Sci. U.S.A.">
        <title>A Catalog of Tens of Thousands of Viruses from Human Metagenomes Reveals Hidden Associations with Chronic Diseases.</title>
        <authorList>
            <person name="Tisza M.J."/>
            <person name="Buck C.B."/>
        </authorList>
    </citation>
    <scope>NUCLEOTIDE SEQUENCE</scope>
    <source>
        <strain evidence="2">Ct87j35</strain>
    </source>
</reference>
<evidence type="ECO:0000313" key="2">
    <source>
        <dbReference type="EMBL" id="DAG01643.1"/>
    </source>
</evidence>
<dbReference type="EMBL" id="BK016196">
    <property type="protein sequence ID" value="DAG01643.1"/>
    <property type="molecule type" value="Genomic_DNA"/>
</dbReference>
<keyword evidence="1" id="KW-0472">Membrane</keyword>
<proteinExistence type="predicted"/>
<sequence length="41" mass="4636">MTPVKTLVNSAFALLQYFIHVFLILTVCRQLHDCLCTVLGI</sequence>
<keyword evidence="1" id="KW-0812">Transmembrane</keyword>
<name>A0A8S5V4V3_9CAUD</name>
<feature type="transmembrane region" description="Helical" evidence="1">
    <location>
        <begin position="7"/>
        <end position="27"/>
    </location>
</feature>
<protein>
    <submittedName>
        <fullName evidence="2">Uncharacterized protein</fullName>
    </submittedName>
</protein>
<accession>A0A8S5V4V3</accession>
<keyword evidence="1" id="KW-1133">Transmembrane helix</keyword>
<evidence type="ECO:0000256" key="1">
    <source>
        <dbReference type="SAM" id="Phobius"/>
    </source>
</evidence>